<dbReference type="Proteomes" id="UP000077266">
    <property type="component" value="Unassembled WGS sequence"/>
</dbReference>
<accession>A0A165B811</accession>
<feature type="compositionally biased region" description="Low complexity" evidence="1">
    <location>
        <begin position="216"/>
        <end position="226"/>
    </location>
</feature>
<dbReference type="InParanoid" id="A0A165B811"/>
<evidence type="ECO:0000313" key="3">
    <source>
        <dbReference type="Proteomes" id="UP000077266"/>
    </source>
</evidence>
<dbReference type="AlphaFoldDB" id="A0A165B811"/>
<protein>
    <submittedName>
        <fullName evidence="2">Uncharacterized protein</fullName>
    </submittedName>
</protein>
<feature type="region of interest" description="Disordered" evidence="1">
    <location>
        <begin position="1"/>
        <end position="31"/>
    </location>
</feature>
<reference evidence="2 3" key="1">
    <citation type="journal article" date="2016" name="Mol. Biol. Evol.">
        <title>Comparative Genomics of Early-Diverging Mushroom-Forming Fungi Provides Insights into the Origins of Lignocellulose Decay Capabilities.</title>
        <authorList>
            <person name="Nagy L.G."/>
            <person name="Riley R."/>
            <person name="Tritt A."/>
            <person name="Adam C."/>
            <person name="Daum C."/>
            <person name="Floudas D."/>
            <person name="Sun H."/>
            <person name="Yadav J.S."/>
            <person name="Pangilinan J."/>
            <person name="Larsson K.H."/>
            <person name="Matsuura K."/>
            <person name="Barry K."/>
            <person name="Labutti K."/>
            <person name="Kuo R."/>
            <person name="Ohm R.A."/>
            <person name="Bhattacharya S.S."/>
            <person name="Shirouzu T."/>
            <person name="Yoshinaga Y."/>
            <person name="Martin F.M."/>
            <person name="Grigoriev I.V."/>
            <person name="Hibbett D.S."/>
        </authorList>
    </citation>
    <scope>NUCLEOTIDE SEQUENCE [LARGE SCALE GENOMIC DNA]</scope>
    <source>
        <strain evidence="2 3">HHB12029</strain>
    </source>
</reference>
<feature type="compositionally biased region" description="Polar residues" evidence="1">
    <location>
        <begin position="183"/>
        <end position="215"/>
    </location>
</feature>
<evidence type="ECO:0000313" key="2">
    <source>
        <dbReference type="EMBL" id="KZV80027.1"/>
    </source>
</evidence>
<organism evidence="2 3">
    <name type="scientific">Exidia glandulosa HHB12029</name>
    <dbReference type="NCBI Taxonomy" id="1314781"/>
    <lineage>
        <taxon>Eukaryota</taxon>
        <taxon>Fungi</taxon>
        <taxon>Dikarya</taxon>
        <taxon>Basidiomycota</taxon>
        <taxon>Agaricomycotina</taxon>
        <taxon>Agaricomycetes</taxon>
        <taxon>Auriculariales</taxon>
        <taxon>Exidiaceae</taxon>
        <taxon>Exidia</taxon>
    </lineage>
</organism>
<name>A0A165B811_EXIGL</name>
<gene>
    <name evidence="2" type="ORF">EXIGLDRAFT_756536</name>
</gene>
<keyword evidence="3" id="KW-1185">Reference proteome</keyword>
<evidence type="ECO:0000256" key="1">
    <source>
        <dbReference type="SAM" id="MobiDB-lite"/>
    </source>
</evidence>
<feature type="region of interest" description="Disordered" evidence="1">
    <location>
        <begin position="120"/>
        <end position="230"/>
    </location>
</feature>
<sequence length="302" mass="33262">MRDKRPRSSSVSSGKSMDTGNSSKKHKLNLAPRPHFDFPVDKAFSSIRFHRTEFTNCVRTSRRSHIFISRSDSLIEQRWAHTSSSYTAPNNNTATPFCFACGSEHGASIHLAEFIDTTDSGHMDSPIIESPQNVASTAGVDSDRPPENDDAPPLETKSDSTMPCDVDSDGQFNDPDTRRSEEYVSTPSSTGFTDSGTSAFDTESCTSSGRASHQNTSHTGTGHTSSPDLGYNFRPGFSRTTPTVTSERNAHRDGDSYERYVPMCYCSERCWKRIRIVNNFSGSGKELNGTAIDLVPWFLLSA</sequence>
<proteinExistence type="predicted"/>
<dbReference type="EMBL" id="KV426530">
    <property type="protein sequence ID" value="KZV80027.1"/>
    <property type="molecule type" value="Genomic_DNA"/>
</dbReference>